<dbReference type="STRING" id="553469.SAMN04487947_3233"/>
<protein>
    <submittedName>
        <fullName evidence="5">2-dehydro-3-deoxyglucarate aldolase</fullName>
    </submittedName>
</protein>
<dbReference type="EMBL" id="FOYT01000003">
    <property type="protein sequence ID" value="SFR65960.1"/>
    <property type="molecule type" value="Genomic_DNA"/>
</dbReference>
<dbReference type="PANTHER" id="PTHR30502">
    <property type="entry name" value="2-KETO-3-DEOXY-L-RHAMNONATE ALDOLASE"/>
    <property type="match status" value="1"/>
</dbReference>
<dbReference type="GO" id="GO:0005737">
    <property type="term" value="C:cytoplasm"/>
    <property type="evidence" value="ECO:0007669"/>
    <property type="project" value="TreeGrafter"/>
</dbReference>
<dbReference type="GO" id="GO:0046872">
    <property type="term" value="F:metal ion binding"/>
    <property type="evidence" value="ECO:0007669"/>
    <property type="project" value="UniProtKB-KW"/>
</dbReference>
<dbReference type="InterPro" id="IPR050251">
    <property type="entry name" value="HpcH-HpaI_aldolase"/>
</dbReference>
<dbReference type="GO" id="GO:0016832">
    <property type="term" value="F:aldehyde-lyase activity"/>
    <property type="evidence" value="ECO:0007669"/>
    <property type="project" value="TreeGrafter"/>
</dbReference>
<evidence type="ECO:0000256" key="3">
    <source>
        <dbReference type="ARBA" id="ARBA00023239"/>
    </source>
</evidence>
<evidence type="ECO:0000259" key="4">
    <source>
        <dbReference type="Pfam" id="PF03328"/>
    </source>
</evidence>
<name>A0A1I6II18_9EURY</name>
<evidence type="ECO:0000313" key="5">
    <source>
        <dbReference type="EMBL" id="SFR65960.1"/>
    </source>
</evidence>
<reference evidence="6" key="1">
    <citation type="submission" date="2016-10" db="EMBL/GenBank/DDBJ databases">
        <authorList>
            <person name="Varghese N."/>
            <person name="Submissions S."/>
        </authorList>
    </citation>
    <scope>NUCLEOTIDE SEQUENCE [LARGE SCALE GENOMIC DNA]</scope>
    <source>
        <strain evidence="6">CGMCC 1.7736</strain>
    </source>
</reference>
<dbReference type="AlphaFoldDB" id="A0A1I6II18"/>
<dbReference type="Gene3D" id="3.20.20.60">
    <property type="entry name" value="Phosphoenolpyruvate-binding domains"/>
    <property type="match status" value="1"/>
</dbReference>
<evidence type="ECO:0000256" key="1">
    <source>
        <dbReference type="ARBA" id="ARBA00005568"/>
    </source>
</evidence>
<keyword evidence="3" id="KW-0456">Lyase</keyword>
<dbReference type="InterPro" id="IPR005000">
    <property type="entry name" value="Aldolase/citrate-lyase_domain"/>
</dbReference>
<dbReference type="InterPro" id="IPR015813">
    <property type="entry name" value="Pyrv/PenolPyrv_kinase-like_dom"/>
</dbReference>
<comment type="similarity">
    <text evidence="1">Belongs to the HpcH/HpaI aldolase family.</text>
</comment>
<dbReference type="PANTHER" id="PTHR30502:SF0">
    <property type="entry name" value="PHOSPHOENOLPYRUVATE CARBOXYLASE FAMILY PROTEIN"/>
    <property type="match status" value="1"/>
</dbReference>
<feature type="domain" description="HpcH/HpaI aldolase/citrate lyase" evidence="4">
    <location>
        <begin position="27"/>
        <end position="248"/>
    </location>
</feature>
<dbReference type="RefSeq" id="WP_089809503.1">
    <property type="nucleotide sequence ID" value="NZ_FOYT01000003.1"/>
</dbReference>
<dbReference type="SUPFAM" id="SSF51621">
    <property type="entry name" value="Phosphoenolpyruvate/pyruvate domain"/>
    <property type="match status" value="1"/>
</dbReference>
<keyword evidence="2" id="KW-0479">Metal-binding</keyword>
<dbReference type="InterPro" id="IPR040442">
    <property type="entry name" value="Pyrv_kinase-like_dom_sf"/>
</dbReference>
<evidence type="ECO:0000313" key="6">
    <source>
        <dbReference type="Proteomes" id="UP000198531"/>
    </source>
</evidence>
<evidence type="ECO:0000256" key="2">
    <source>
        <dbReference type="ARBA" id="ARBA00022723"/>
    </source>
</evidence>
<organism evidence="5 6">
    <name type="scientific">Halogeometricum rufum</name>
    <dbReference type="NCBI Taxonomy" id="553469"/>
    <lineage>
        <taxon>Archaea</taxon>
        <taxon>Methanobacteriati</taxon>
        <taxon>Methanobacteriota</taxon>
        <taxon>Stenosarchaea group</taxon>
        <taxon>Halobacteria</taxon>
        <taxon>Halobacteriales</taxon>
        <taxon>Haloferacaceae</taxon>
        <taxon>Halogeometricum</taxon>
    </lineage>
</organism>
<dbReference type="OrthoDB" id="142679at2157"/>
<dbReference type="Pfam" id="PF03328">
    <property type="entry name" value="HpcH_HpaI"/>
    <property type="match status" value="1"/>
</dbReference>
<dbReference type="Proteomes" id="UP000198531">
    <property type="component" value="Unassembled WGS sequence"/>
</dbReference>
<keyword evidence="6" id="KW-1185">Reference proteome</keyword>
<gene>
    <name evidence="5" type="ORF">SAMN04487947_3233</name>
</gene>
<sequence length="267" mass="28479">MTDTQSTNDLRAAFESGGVALGVLENAYSPTLVELYGELGADFVWIDLEHGGPSPDHAPAIEELLRAAERTGTELLVRVPDTAPATVRKALDTGVRNVFLPRVREAETVRAAVEAARFRYEGGPGERGLAAPRARRWGLADDYLATEDRETLVGTTIETAAAVENVEEILSVPELGFVFVGPFDLSVSLGHPGEIDHPEVQEAVERVRSAAVEADVPLGGLGFGMDDVNGKAETGYQLLHLGSTAGVLSETVRSWLDAFEGDRAGQT</sequence>
<accession>A0A1I6II18</accession>
<proteinExistence type="inferred from homology"/>